<dbReference type="EMBL" id="CP054038">
    <property type="protein sequence ID" value="QKJ18342.1"/>
    <property type="molecule type" value="Genomic_DNA"/>
</dbReference>
<accession>A0A7D4TLK8</accession>
<proteinExistence type="predicted"/>
<dbReference type="SUPFAM" id="SSF53474">
    <property type="entry name" value="alpha/beta-Hydrolases"/>
    <property type="match status" value="1"/>
</dbReference>
<dbReference type="Pfam" id="PF07819">
    <property type="entry name" value="PGAP1"/>
    <property type="match status" value="1"/>
</dbReference>
<feature type="domain" description="GPI inositol-deacylase PGAP1-like alpha/beta" evidence="1">
    <location>
        <begin position="134"/>
        <end position="196"/>
    </location>
</feature>
<protein>
    <recommendedName>
        <fullName evidence="1">GPI inositol-deacylase PGAP1-like alpha/beta domain-containing protein</fullName>
    </recommendedName>
</protein>
<dbReference type="InterPro" id="IPR029058">
    <property type="entry name" value="AB_hydrolase_fold"/>
</dbReference>
<dbReference type="RefSeq" id="WP_172988745.1">
    <property type="nucleotide sequence ID" value="NZ_CP054038.1"/>
</dbReference>
<evidence type="ECO:0000259" key="1">
    <source>
        <dbReference type="Pfam" id="PF07819"/>
    </source>
</evidence>
<evidence type="ECO:0000313" key="3">
    <source>
        <dbReference type="Proteomes" id="UP000502498"/>
    </source>
</evidence>
<dbReference type="Proteomes" id="UP000502498">
    <property type="component" value="Chromosome"/>
</dbReference>
<organism evidence="2 3">
    <name type="scientific">Microbacterium hominis</name>
    <dbReference type="NCBI Taxonomy" id="162426"/>
    <lineage>
        <taxon>Bacteria</taxon>
        <taxon>Bacillati</taxon>
        <taxon>Actinomycetota</taxon>
        <taxon>Actinomycetes</taxon>
        <taxon>Micrococcales</taxon>
        <taxon>Microbacteriaceae</taxon>
        <taxon>Microbacterium</taxon>
    </lineage>
</organism>
<gene>
    <name evidence="2" type="ORF">HQM25_02290</name>
</gene>
<reference evidence="2 3" key="1">
    <citation type="submission" date="2020-05" db="EMBL/GenBank/DDBJ databases">
        <title>Strain PA2F3 complete genome.</title>
        <authorList>
            <person name="Kim Y.-S."/>
            <person name="Kim S.-J."/>
            <person name="Jung H.-k."/>
            <person name="Kim S.-E."/>
            <person name="Kim K.-H."/>
        </authorList>
    </citation>
    <scope>NUCLEOTIDE SEQUENCE [LARGE SCALE GENOMIC DNA]</scope>
    <source>
        <strain evidence="2 3">PA2F3</strain>
    </source>
</reference>
<name>A0A7D4TLK8_9MICO</name>
<evidence type="ECO:0000313" key="2">
    <source>
        <dbReference type="EMBL" id="QKJ18342.1"/>
    </source>
</evidence>
<sequence>MASELRPLILVRGFGGADVSDEQASPYQGFNDGTVYGNRRGENYIYEGFVLRALKSPTHPYQDATNVVGFYSNSVDAPPVPSDIDPDLLEGTVVLDPSVEARVLANGVAGTIWIYRYYDLRPRALERYGQGLARLVELIERSAARHGEEFRGVDIVAHSMGGLVTREGVLAIDAAEKGSAERKVHRIVTLGTPHRGISFQRTPDWLLRVLPKVNDAGDELASFTPDSTRFLDWNDVFDTRRILTVVGTDFRSYSIGVTTALNRLSNLFDEGNMVYNRSDGLVKQASAQLPDAPRTFVHKCHGGRDSLVTSREAYEIAMRFFHGTHRVSLSLEDAKITRGGDWFGRSEFYFGVSIKPRYVDFELFHQSVEAQNCYGPFHEKDLSDDLPALADELRKPLAEYGDRTTGWAGPDRLIWEGWVDGRVKPEQVYGLVFRADFYLGERDSFGIGFSDNVVYRKQYYIQAFPGATPQIFVHTGERYLAGPEALTQEQLQQRAGTGARDEIQAAQPVAGSPGYWTFDIGGTGFSGRFRIGIVPEA</sequence>
<dbReference type="AlphaFoldDB" id="A0A7D4TLK8"/>
<dbReference type="Gene3D" id="3.40.50.1820">
    <property type="entry name" value="alpha/beta hydrolase"/>
    <property type="match status" value="1"/>
</dbReference>
<dbReference type="GO" id="GO:0016788">
    <property type="term" value="F:hydrolase activity, acting on ester bonds"/>
    <property type="evidence" value="ECO:0007669"/>
    <property type="project" value="InterPro"/>
</dbReference>
<dbReference type="InterPro" id="IPR012908">
    <property type="entry name" value="PGAP1-ab_dom-like"/>
</dbReference>